<evidence type="ECO:0000256" key="6">
    <source>
        <dbReference type="ARBA" id="ARBA00022989"/>
    </source>
</evidence>
<dbReference type="Proteomes" id="UP000248326">
    <property type="component" value="Unassembled WGS sequence"/>
</dbReference>
<dbReference type="PANTHER" id="PTHR32196:SF71">
    <property type="entry name" value="AUTOINDUCER 2 IMPORT SYSTEM PERMEASE PROTEIN LSRD"/>
    <property type="match status" value="1"/>
</dbReference>
<evidence type="ECO:0000256" key="5">
    <source>
        <dbReference type="ARBA" id="ARBA00022692"/>
    </source>
</evidence>
<feature type="transmembrane region" description="Helical" evidence="9">
    <location>
        <begin position="45"/>
        <end position="65"/>
    </location>
</feature>
<organism evidence="10 11">
    <name type="scientific">Deinococcus yavapaiensis KR-236</name>
    <dbReference type="NCBI Taxonomy" id="694435"/>
    <lineage>
        <taxon>Bacteria</taxon>
        <taxon>Thermotogati</taxon>
        <taxon>Deinococcota</taxon>
        <taxon>Deinococci</taxon>
        <taxon>Deinococcales</taxon>
        <taxon>Deinococcaceae</taxon>
        <taxon>Deinococcus</taxon>
    </lineage>
</organism>
<dbReference type="Pfam" id="PF02653">
    <property type="entry name" value="BPD_transp_2"/>
    <property type="match status" value="1"/>
</dbReference>
<proteinExistence type="predicted"/>
<dbReference type="InterPro" id="IPR001851">
    <property type="entry name" value="ABC_transp_permease"/>
</dbReference>
<evidence type="ECO:0000256" key="3">
    <source>
        <dbReference type="ARBA" id="ARBA00022475"/>
    </source>
</evidence>
<protein>
    <recommendedName>
        <fullName evidence="8">Autoinducer 2 import system permease protein LsrD</fullName>
    </recommendedName>
</protein>
<feature type="transmembrane region" description="Helical" evidence="9">
    <location>
        <begin position="270"/>
        <end position="289"/>
    </location>
</feature>
<keyword evidence="5 9" id="KW-0812">Transmembrane</keyword>
<dbReference type="GO" id="GO:0022857">
    <property type="term" value="F:transmembrane transporter activity"/>
    <property type="evidence" value="ECO:0007669"/>
    <property type="project" value="InterPro"/>
</dbReference>
<dbReference type="RefSeq" id="WP_110888756.1">
    <property type="nucleotide sequence ID" value="NZ_QJSX01000025.1"/>
</dbReference>
<keyword evidence="7 9" id="KW-0472">Membrane</keyword>
<keyword evidence="4" id="KW-0997">Cell inner membrane</keyword>
<accession>A0A318RZ66</accession>
<reference evidence="10 11" key="1">
    <citation type="submission" date="2018-06" db="EMBL/GenBank/DDBJ databases">
        <title>Genomic Encyclopedia of Type Strains, Phase IV (KMG-IV): sequencing the most valuable type-strain genomes for metagenomic binning, comparative biology and taxonomic classification.</title>
        <authorList>
            <person name="Goeker M."/>
        </authorList>
    </citation>
    <scope>NUCLEOTIDE SEQUENCE [LARGE SCALE GENOMIC DNA]</scope>
    <source>
        <strain evidence="10 11">DSM 18048</strain>
    </source>
</reference>
<keyword evidence="6 9" id="KW-1133">Transmembrane helix</keyword>
<keyword evidence="2" id="KW-0813">Transport</keyword>
<keyword evidence="11" id="KW-1185">Reference proteome</keyword>
<evidence type="ECO:0000256" key="8">
    <source>
        <dbReference type="ARBA" id="ARBA00039381"/>
    </source>
</evidence>
<evidence type="ECO:0000256" key="7">
    <source>
        <dbReference type="ARBA" id="ARBA00023136"/>
    </source>
</evidence>
<evidence type="ECO:0000256" key="9">
    <source>
        <dbReference type="SAM" id="Phobius"/>
    </source>
</evidence>
<comment type="subcellular location">
    <subcellularLocation>
        <location evidence="1">Cell membrane</location>
        <topology evidence="1">Multi-pass membrane protein</topology>
    </subcellularLocation>
</comment>
<name>A0A318RZ66_9DEIO</name>
<dbReference type="OrthoDB" id="9784538at2"/>
<feature type="transmembrane region" description="Helical" evidence="9">
    <location>
        <begin position="12"/>
        <end position="33"/>
    </location>
</feature>
<feature type="transmembrane region" description="Helical" evidence="9">
    <location>
        <begin position="215"/>
        <end position="232"/>
    </location>
</feature>
<feature type="transmembrane region" description="Helical" evidence="9">
    <location>
        <begin position="72"/>
        <end position="89"/>
    </location>
</feature>
<feature type="transmembrane region" description="Helical" evidence="9">
    <location>
        <begin position="166"/>
        <end position="184"/>
    </location>
</feature>
<evidence type="ECO:0000256" key="1">
    <source>
        <dbReference type="ARBA" id="ARBA00004651"/>
    </source>
</evidence>
<dbReference type="EMBL" id="QJSX01000025">
    <property type="protein sequence ID" value="PYE48993.1"/>
    <property type="molecule type" value="Genomic_DNA"/>
</dbReference>
<feature type="transmembrane region" description="Helical" evidence="9">
    <location>
        <begin position="295"/>
        <end position="314"/>
    </location>
</feature>
<evidence type="ECO:0000256" key="4">
    <source>
        <dbReference type="ARBA" id="ARBA00022519"/>
    </source>
</evidence>
<evidence type="ECO:0000313" key="11">
    <source>
        <dbReference type="Proteomes" id="UP000248326"/>
    </source>
</evidence>
<comment type="caution">
    <text evidence="10">The sequence shown here is derived from an EMBL/GenBank/DDBJ whole genome shotgun (WGS) entry which is preliminary data.</text>
</comment>
<gene>
    <name evidence="10" type="ORF">DES52_12510</name>
</gene>
<dbReference type="AlphaFoldDB" id="A0A318RZ66"/>
<evidence type="ECO:0000256" key="2">
    <source>
        <dbReference type="ARBA" id="ARBA00022448"/>
    </source>
</evidence>
<feature type="transmembrane region" description="Helical" evidence="9">
    <location>
        <begin position="244"/>
        <end position="263"/>
    </location>
</feature>
<evidence type="ECO:0000313" key="10">
    <source>
        <dbReference type="EMBL" id="PYE48993.1"/>
    </source>
</evidence>
<dbReference type="GO" id="GO:0005886">
    <property type="term" value="C:plasma membrane"/>
    <property type="evidence" value="ECO:0007669"/>
    <property type="project" value="UniProtKB-SubCell"/>
</dbReference>
<feature type="transmembrane region" description="Helical" evidence="9">
    <location>
        <begin position="122"/>
        <end position="141"/>
    </location>
</feature>
<dbReference type="PANTHER" id="PTHR32196">
    <property type="entry name" value="ABC TRANSPORTER PERMEASE PROTEIN YPHD-RELATED-RELATED"/>
    <property type="match status" value="1"/>
</dbReference>
<dbReference type="CDD" id="cd06579">
    <property type="entry name" value="TM_PBP1_transp_AraH_like"/>
    <property type="match status" value="1"/>
</dbReference>
<keyword evidence="3" id="KW-1003">Cell membrane</keyword>
<feature type="transmembrane region" description="Helical" evidence="9">
    <location>
        <begin position="95"/>
        <end position="115"/>
    </location>
</feature>
<sequence>MSVPQKPARSLLGWEAAILGLVVVALLIGSRLHEAFLTGPNLSNLSSNLVEIALIALTMTLVVVAAEIDLSVASTVGMCSALLGVLWAAHAPMPLALLATLALGALAGLFNGLLVTRLGLPSLAVTIGTLALYRGLAYALLGDRAVADFPPFWTNLGFGLVPGTQIPIPIVAFAVLAVITAVVLHATPFGRSLYAIGANELAARFAGLRVERTKLLLFVLSGLMSAFAAVVYTFRFSSARADNAVGLELAVIAAVLLGGVSIFGGRGSVIGVIGAVFLIGIIQNALTLADVPNEILTIVTGLLLILSVLGPNLAARVRTSRERRVARSKGGAP</sequence>